<gene>
    <name evidence="3" type="ORF">SO694_000950114</name>
</gene>
<evidence type="ECO:0000313" key="3">
    <source>
        <dbReference type="EMBL" id="KAK7237384.1"/>
    </source>
</evidence>
<dbReference type="Proteomes" id="UP001363151">
    <property type="component" value="Unassembled WGS sequence"/>
</dbReference>
<evidence type="ECO:0000313" key="4">
    <source>
        <dbReference type="Proteomes" id="UP001363151"/>
    </source>
</evidence>
<proteinExistence type="predicted"/>
<feature type="region of interest" description="Disordered" evidence="2">
    <location>
        <begin position="1"/>
        <end position="28"/>
    </location>
</feature>
<dbReference type="EMBL" id="JBBJCI010000251">
    <property type="protein sequence ID" value="KAK7237384.1"/>
    <property type="molecule type" value="Genomic_DNA"/>
</dbReference>
<name>A0ABR1FSL1_AURAN</name>
<sequence length="363" mass="39223">MAAACHPSRSAPPPPGAPAVAVATPSTSGMQRAEDFAVEQAMRLEQEVINLKSQLAIERRRGLPAESAKHEREVAALRAEIGRLKARAGDDEADALRAELARGSAAPPGAAPAREAQKEARRATRLYRERRDRDRRAKEDELRREAAAAKGESPRSEGRGARKVVVKVRKQGGRPRAPPWEEQAILTVDASTYDDLRRRADRGGGRGRRRGRADGAAADHAREVARSHGSYRAALKGLARDVEALREADAAKCAALARADGDVPGAPRRREPRAAGRDASPAPRGGRSPPPPQYPFVGNRRTPPPGRKPAFVDDDADESPRPRHLAPTASARSPYLAPQLRKKPANHPQNRAAKKRPTNGGFK</sequence>
<organism evidence="3 4">
    <name type="scientific">Aureococcus anophagefferens</name>
    <name type="common">Harmful bloom alga</name>
    <dbReference type="NCBI Taxonomy" id="44056"/>
    <lineage>
        <taxon>Eukaryota</taxon>
        <taxon>Sar</taxon>
        <taxon>Stramenopiles</taxon>
        <taxon>Ochrophyta</taxon>
        <taxon>Pelagophyceae</taxon>
        <taxon>Pelagomonadales</taxon>
        <taxon>Pelagomonadaceae</taxon>
        <taxon>Aureococcus</taxon>
    </lineage>
</organism>
<keyword evidence="1" id="KW-0175">Coiled coil</keyword>
<feature type="compositionally biased region" description="Low complexity" evidence="2">
    <location>
        <begin position="101"/>
        <end position="114"/>
    </location>
</feature>
<feature type="coiled-coil region" evidence="1">
    <location>
        <begin position="34"/>
        <end position="87"/>
    </location>
</feature>
<reference evidence="3 4" key="1">
    <citation type="submission" date="2024-03" db="EMBL/GenBank/DDBJ databases">
        <title>Aureococcus anophagefferens CCMP1851 and Kratosvirus quantuckense: Draft genome of a second virus-susceptible host strain in the model system.</title>
        <authorList>
            <person name="Chase E."/>
            <person name="Truchon A.R."/>
            <person name="Schepens W."/>
            <person name="Wilhelm S.W."/>
        </authorList>
    </citation>
    <scope>NUCLEOTIDE SEQUENCE [LARGE SCALE GENOMIC DNA]</scope>
    <source>
        <strain evidence="3 4">CCMP1851</strain>
    </source>
</reference>
<feature type="compositionally biased region" description="Basic and acidic residues" evidence="2">
    <location>
        <begin position="115"/>
        <end position="160"/>
    </location>
</feature>
<protein>
    <submittedName>
        <fullName evidence="3">Nuclear localization sequence binding protein</fullName>
    </submittedName>
</protein>
<feature type="compositionally biased region" description="Basic and acidic residues" evidence="2">
    <location>
        <begin position="194"/>
        <end position="204"/>
    </location>
</feature>
<feature type="compositionally biased region" description="Basic and acidic residues" evidence="2">
    <location>
        <begin position="217"/>
        <end position="226"/>
    </location>
</feature>
<comment type="caution">
    <text evidence="3">The sequence shown here is derived from an EMBL/GenBank/DDBJ whole genome shotgun (WGS) entry which is preliminary data.</text>
</comment>
<evidence type="ECO:0000256" key="2">
    <source>
        <dbReference type="SAM" id="MobiDB-lite"/>
    </source>
</evidence>
<feature type="compositionally biased region" description="Low complexity" evidence="2">
    <location>
        <begin position="277"/>
        <end position="287"/>
    </location>
</feature>
<feature type="region of interest" description="Disordered" evidence="2">
    <location>
        <begin position="98"/>
        <end position="232"/>
    </location>
</feature>
<feature type="region of interest" description="Disordered" evidence="2">
    <location>
        <begin position="256"/>
        <end position="363"/>
    </location>
</feature>
<keyword evidence="4" id="KW-1185">Reference proteome</keyword>
<feature type="compositionally biased region" description="Low complexity" evidence="2">
    <location>
        <begin position="18"/>
        <end position="28"/>
    </location>
</feature>
<accession>A0ABR1FSL1</accession>
<evidence type="ECO:0000256" key="1">
    <source>
        <dbReference type="SAM" id="Coils"/>
    </source>
</evidence>
<feature type="compositionally biased region" description="Basic residues" evidence="2">
    <location>
        <begin position="161"/>
        <end position="173"/>
    </location>
</feature>